<evidence type="ECO:0000313" key="3">
    <source>
        <dbReference type="EMBL" id="CAB4898276.1"/>
    </source>
</evidence>
<evidence type="ECO:0000313" key="4">
    <source>
        <dbReference type="EMBL" id="CAB4982065.1"/>
    </source>
</evidence>
<accession>A0A6J6RSJ4</accession>
<evidence type="ECO:0000313" key="2">
    <source>
        <dbReference type="EMBL" id="CAB4725534.1"/>
    </source>
</evidence>
<dbReference type="AlphaFoldDB" id="A0A6J6RSJ4"/>
<dbReference type="Gene3D" id="3.30.1540.10">
    <property type="entry name" value="formyl-coa transferase, domain 3"/>
    <property type="match status" value="1"/>
</dbReference>
<dbReference type="EMBL" id="CAFBMM010000007">
    <property type="protein sequence ID" value="CAB4898276.1"/>
    <property type="molecule type" value="Genomic_DNA"/>
</dbReference>
<sequence length="436" mass="47178">MTLLSGRGGRLYDTPMKLGDIANPSASEFGKPLDGVRILAVEQMQALPYGTQLLSRLGADVVKVEHPVDGESGRGSLPAMDDPWGRRCGATYLRNALNKRSVGIDLKNPKGKELLLALVPHYDVVAENFRAGTMKRLGLGYEDIAAVHPSVIYTSVSGFGNTVDSPYDTWAAYAPIAEAMSGLYGYKQVEGEPPMLSPAGALGDISSALFATIGILAALRHRDVTGEGQYVDVSMLDSMVAMSDLVINFWSMGMRPDGLGPLLIMDGFIATDGWFVVQVGREHQFAKLAEIIGHPEWLEDPRLAERKGWRVHLDDIIRPAINEWAQGRTKLECCHILNGAGVAAGPVNNAEDVIADPHVAARNMIVEIPRTDGVKDPILIPGNPVKMTKVTEGPETRPAWLGEHTYEILRSDLGLSDSELENLSSEGVINPELVDP</sequence>
<dbReference type="SUPFAM" id="SSF89796">
    <property type="entry name" value="CoA-transferase family III (CaiB/BaiF)"/>
    <property type="match status" value="1"/>
</dbReference>
<dbReference type="PANTHER" id="PTHR48207:SF3">
    <property type="entry name" value="SUCCINATE--HYDROXYMETHYLGLUTARATE COA-TRANSFERASE"/>
    <property type="match status" value="1"/>
</dbReference>
<dbReference type="InterPro" id="IPR050483">
    <property type="entry name" value="CoA-transferase_III_domain"/>
</dbReference>
<organism evidence="2">
    <name type="scientific">freshwater metagenome</name>
    <dbReference type="NCBI Taxonomy" id="449393"/>
    <lineage>
        <taxon>unclassified sequences</taxon>
        <taxon>metagenomes</taxon>
        <taxon>ecological metagenomes</taxon>
    </lineage>
</organism>
<dbReference type="EMBL" id="CAFBOF010000028">
    <property type="protein sequence ID" value="CAB4982065.1"/>
    <property type="molecule type" value="Genomic_DNA"/>
</dbReference>
<keyword evidence="1" id="KW-0808">Transferase</keyword>
<reference evidence="2" key="1">
    <citation type="submission" date="2020-05" db="EMBL/GenBank/DDBJ databases">
        <authorList>
            <person name="Chiriac C."/>
            <person name="Salcher M."/>
            <person name="Ghai R."/>
            <person name="Kavagutti S V."/>
        </authorList>
    </citation>
    <scope>NUCLEOTIDE SEQUENCE</scope>
</reference>
<dbReference type="InterPro" id="IPR003673">
    <property type="entry name" value="CoA-Trfase_fam_III"/>
</dbReference>
<protein>
    <submittedName>
        <fullName evidence="2">Unannotated protein</fullName>
    </submittedName>
</protein>
<dbReference type="InterPro" id="IPR044855">
    <property type="entry name" value="CoA-Trfase_III_dom3_sf"/>
</dbReference>
<dbReference type="Gene3D" id="3.40.50.10540">
    <property type="entry name" value="Crotonobetainyl-coa:carnitine coa-transferase, domain 1"/>
    <property type="match status" value="1"/>
</dbReference>
<dbReference type="Pfam" id="PF02515">
    <property type="entry name" value="CoA_transf_3"/>
    <property type="match status" value="1"/>
</dbReference>
<gene>
    <name evidence="2" type="ORF">UFOPK2683_00954</name>
    <name evidence="3" type="ORF">UFOPK3605_00332</name>
    <name evidence="4" type="ORF">UFOPK3897_01175</name>
    <name evidence="5" type="ORF">UFOPK4121_01263</name>
</gene>
<evidence type="ECO:0000313" key="5">
    <source>
        <dbReference type="EMBL" id="CAB5029903.1"/>
    </source>
</evidence>
<dbReference type="EMBL" id="CAFBPQ010000047">
    <property type="protein sequence ID" value="CAB5029903.1"/>
    <property type="molecule type" value="Genomic_DNA"/>
</dbReference>
<name>A0A6J6RSJ4_9ZZZZ</name>
<dbReference type="GO" id="GO:0008410">
    <property type="term" value="F:CoA-transferase activity"/>
    <property type="evidence" value="ECO:0007669"/>
    <property type="project" value="TreeGrafter"/>
</dbReference>
<dbReference type="InterPro" id="IPR023606">
    <property type="entry name" value="CoA-Trfase_III_dom_1_sf"/>
</dbReference>
<evidence type="ECO:0000256" key="1">
    <source>
        <dbReference type="ARBA" id="ARBA00022679"/>
    </source>
</evidence>
<dbReference type="PANTHER" id="PTHR48207">
    <property type="entry name" value="SUCCINATE--HYDROXYMETHYLGLUTARATE COA-TRANSFERASE"/>
    <property type="match status" value="1"/>
</dbReference>
<dbReference type="EMBL" id="CAEZYK010000049">
    <property type="protein sequence ID" value="CAB4725534.1"/>
    <property type="molecule type" value="Genomic_DNA"/>
</dbReference>
<proteinExistence type="predicted"/>